<keyword evidence="2" id="KW-0813">Transport</keyword>
<dbReference type="Pfam" id="PF11356">
    <property type="entry name" value="T2SSC"/>
    <property type="match status" value="1"/>
</dbReference>
<dbReference type="Proteomes" id="UP001501337">
    <property type="component" value="Unassembled WGS sequence"/>
</dbReference>
<evidence type="ECO:0000256" key="1">
    <source>
        <dbReference type="ARBA" id="ARBA00004533"/>
    </source>
</evidence>
<gene>
    <name evidence="11" type="ORF">GCM10022278_04780</name>
</gene>
<proteinExistence type="predicted"/>
<protein>
    <recommendedName>
        <fullName evidence="10">Type II secretion system protein GspC N-terminal domain-containing protein</fullName>
    </recommendedName>
</protein>
<evidence type="ECO:0000256" key="3">
    <source>
        <dbReference type="ARBA" id="ARBA00022475"/>
    </source>
</evidence>
<keyword evidence="12" id="KW-1185">Reference proteome</keyword>
<sequence>MTNLLLWTAIFLFVWLLGKWIWPVLYPDAFRPLVANFEQGRGGAEAIKANYAAWNLFGRKPAGEVRQEMAQVEVPETAMQLDLHGVVVGLDSRSSGAIISERNAEANYYRMDEELPGGVVLAAVYDDRVLLDRNGVMETLSFDKGATIKTMVRPQATQPPVASSGSPLPQSPEEFLSMAEQQLTEDAPAALASVGLEPAAAGGAAEGYRFTGGNPMLRSLNLQPGDVIRSINGHVLGNVQEDRRMMKEFHQSGMLEVEVERDGAVFSISYPIP</sequence>
<feature type="region of interest" description="Disordered" evidence="9">
    <location>
        <begin position="153"/>
        <end position="172"/>
    </location>
</feature>
<keyword evidence="7" id="KW-1133">Transmembrane helix</keyword>
<dbReference type="Gene3D" id="2.30.42.10">
    <property type="match status" value="1"/>
</dbReference>
<evidence type="ECO:0000256" key="9">
    <source>
        <dbReference type="SAM" id="MobiDB-lite"/>
    </source>
</evidence>
<feature type="domain" description="Type II secretion system protein GspC N-terminal" evidence="10">
    <location>
        <begin position="7"/>
        <end position="142"/>
    </location>
</feature>
<evidence type="ECO:0000256" key="2">
    <source>
        <dbReference type="ARBA" id="ARBA00022448"/>
    </source>
</evidence>
<keyword evidence="8" id="KW-0472">Membrane</keyword>
<feature type="compositionally biased region" description="Polar residues" evidence="9">
    <location>
        <begin position="155"/>
        <end position="168"/>
    </location>
</feature>
<keyword evidence="3" id="KW-1003">Cell membrane</keyword>
<dbReference type="Gene3D" id="2.30.30.830">
    <property type="match status" value="1"/>
</dbReference>
<dbReference type="SUPFAM" id="SSF50156">
    <property type="entry name" value="PDZ domain-like"/>
    <property type="match status" value="1"/>
</dbReference>
<dbReference type="InterPro" id="IPR036034">
    <property type="entry name" value="PDZ_sf"/>
</dbReference>
<evidence type="ECO:0000259" key="10">
    <source>
        <dbReference type="Pfam" id="PF11356"/>
    </source>
</evidence>
<comment type="subcellular location">
    <subcellularLocation>
        <location evidence="1">Cell inner membrane</location>
    </subcellularLocation>
</comment>
<organism evidence="11 12">
    <name type="scientific">Allohahella marinimesophila</name>
    <dbReference type="NCBI Taxonomy" id="1054972"/>
    <lineage>
        <taxon>Bacteria</taxon>
        <taxon>Pseudomonadati</taxon>
        <taxon>Pseudomonadota</taxon>
        <taxon>Gammaproteobacteria</taxon>
        <taxon>Oceanospirillales</taxon>
        <taxon>Hahellaceae</taxon>
        <taxon>Allohahella</taxon>
    </lineage>
</organism>
<name>A0ABP7NLN2_9GAMM</name>
<dbReference type="EMBL" id="BAABBO010000001">
    <property type="protein sequence ID" value="GAA3948619.1"/>
    <property type="molecule type" value="Genomic_DNA"/>
</dbReference>
<evidence type="ECO:0000313" key="11">
    <source>
        <dbReference type="EMBL" id="GAA3948619.1"/>
    </source>
</evidence>
<keyword evidence="6" id="KW-0653">Protein transport</keyword>
<evidence type="ECO:0000256" key="8">
    <source>
        <dbReference type="ARBA" id="ARBA00023136"/>
    </source>
</evidence>
<accession>A0ABP7NLN2</accession>
<evidence type="ECO:0000256" key="7">
    <source>
        <dbReference type="ARBA" id="ARBA00022989"/>
    </source>
</evidence>
<keyword evidence="4" id="KW-0997">Cell inner membrane</keyword>
<dbReference type="InterPro" id="IPR024961">
    <property type="entry name" value="T2SS_GspC_N"/>
</dbReference>
<evidence type="ECO:0000256" key="5">
    <source>
        <dbReference type="ARBA" id="ARBA00022692"/>
    </source>
</evidence>
<reference evidence="12" key="1">
    <citation type="journal article" date="2019" name="Int. J. Syst. Evol. Microbiol.">
        <title>The Global Catalogue of Microorganisms (GCM) 10K type strain sequencing project: providing services to taxonomists for standard genome sequencing and annotation.</title>
        <authorList>
            <consortium name="The Broad Institute Genomics Platform"/>
            <consortium name="The Broad Institute Genome Sequencing Center for Infectious Disease"/>
            <person name="Wu L."/>
            <person name="Ma J."/>
        </authorList>
    </citation>
    <scope>NUCLEOTIDE SEQUENCE [LARGE SCALE GENOMIC DNA]</scope>
    <source>
        <strain evidence="12">JCM 17555</strain>
    </source>
</reference>
<evidence type="ECO:0000256" key="4">
    <source>
        <dbReference type="ARBA" id="ARBA00022519"/>
    </source>
</evidence>
<keyword evidence="5" id="KW-0812">Transmembrane</keyword>
<evidence type="ECO:0000313" key="12">
    <source>
        <dbReference type="Proteomes" id="UP001501337"/>
    </source>
</evidence>
<evidence type="ECO:0000256" key="6">
    <source>
        <dbReference type="ARBA" id="ARBA00022927"/>
    </source>
</evidence>
<comment type="caution">
    <text evidence="11">The sequence shown here is derived from an EMBL/GenBank/DDBJ whole genome shotgun (WGS) entry which is preliminary data.</text>
</comment>